<keyword evidence="3" id="KW-1185">Reference proteome</keyword>
<sequence>MFRIFRTVLFCLLLTFVLPAQAQQLEVALDAVDHPAFSARRVTLRLAPSGAADLEVGALQLGERKLEALRLHCASFVWSSAQASCRRGELRIAQAAAARTLPVEFTWHTASKRLELQLQQGELGSLAQLLPELAAWHPAGRFTLQARLDASRAEMRVALHDAAFADTAGLHAGDKITANLELTAERRKNAWQWQTRLDWPQGELYVAPLYRAGAMRLAATGSYAPQSWQVEQATLRLDDIGQLAGSMHWQPADGKRPGRLLAAELNTDSLDLATLIPQFVQPFIDARAGMQLAVEGRGQISAAFDAKGLSRADITLAAAKIEAGKHAIQGLEARIPWRRDVATQGHFRVAGGNFGALPLGAFDAALAMRGYEFDVPNIAIPLLDGRLLFENFHAARHGDDEGAWQWRLGAALEPVSMPLLTQALGWPKMSGVLSAAIPQVSYANGTMLLDGQLIVTVFDGYLAVDGLRLIDPFGRLPRLQANIEARHLDLEMLTETFSFGSITGYIDADVKGLEMAGMRPLAFNASILSTPGDYRKRISQRAVQNISSLGGAGAAAAIQRSFLQIFETFGYDSIGLRCRLIGGVCWMAGIDAPPRRIDRLARRLSDPGGDGSLPSQGYELVRGGGIPALNVIGYNRRVDWEELVNRLKGVIAGNHQIEVR</sequence>
<feature type="chain" id="PRO_5031420070" description="Dicarboxylate transport domain-containing protein" evidence="1">
    <location>
        <begin position="23"/>
        <end position="660"/>
    </location>
</feature>
<dbReference type="AlphaFoldDB" id="A0A7Z7HSM1"/>
<name>A0A7Z7HSM1_9PROT</name>
<dbReference type="EMBL" id="LT837803">
    <property type="protein sequence ID" value="SMB27663.1"/>
    <property type="molecule type" value="Genomic_DNA"/>
</dbReference>
<dbReference type="Proteomes" id="UP000242886">
    <property type="component" value="Chromosome SDENCHOL"/>
</dbReference>
<reference evidence="2" key="1">
    <citation type="submission" date="2017-03" db="EMBL/GenBank/DDBJ databases">
        <authorList>
            <consortium name="AG Boll"/>
        </authorList>
    </citation>
    <scope>NUCLEOTIDE SEQUENCE [LARGE SCALE GENOMIC DNA]</scope>
    <source>
        <strain evidence="2">Chol</strain>
    </source>
</reference>
<evidence type="ECO:0000313" key="2">
    <source>
        <dbReference type="EMBL" id="SMB27663.1"/>
    </source>
</evidence>
<feature type="signal peptide" evidence="1">
    <location>
        <begin position="1"/>
        <end position="22"/>
    </location>
</feature>
<dbReference type="RefSeq" id="WP_154716942.1">
    <property type="nucleotide sequence ID" value="NZ_LT837803.1"/>
</dbReference>
<gene>
    <name evidence="2" type="ORF">SDENCHOL_20442</name>
</gene>
<evidence type="ECO:0008006" key="4">
    <source>
        <dbReference type="Google" id="ProtNLM"/>
    </source>
</evidence>
<evidence type="ECO:0000256" key="1">
    <source>
        <dbReference type="SAM" id="SignalP"/>
    </source>
</evidence>
<evidence type="ECO:0000313" key="3">
    <source>
        <dbReference type="Proteomes" id="UP000242886"/>
    </source>
</evidence>
<organism evidence="2 3">
    <name type="scientific">Sterolibacterium denitrificans</name>
    <dbReference type="NCBI Taxonomy" id="157592"/>
    <lineage>
        <taxon>Bacteria</taxon>
        <taxon>Pseudomonadati</taxon>
        <taxon>Pseudomonadota</taxon>
        <taxon>Betaproteobacteria</taxon>
        <taxon>Nitrosomonadales</taxon>
        <taxon>Sterolibacteriaceae</taxon>
        <taxon>Sterolibacterium</taxon>
    </lineage>
</organism>
<keyword evidence="1" id="KW-0732">Signal</keyword>
<proteinExistence type="predicted"/>
<accession>A0A7Z7HSM1</accession>
<protein>
    <recommendedName>
        <fullName evidence="4">Dicarboxylate transport domain-containing protein</fullName>
    </recommendedName>
</protein>